<dbReference type="GO" id="GO:0030125">
    <property type="term" value="C:clathrin vesicle coat"/>
    <property type="evidence" value="ECO:0007669"/>
    <property type="project" value="TreeGrafter"/>
</dbReference>
<organism evidence="3 4">
    <name type="scientific">Acanthamoeba castellanii (strain ATCC 30010 / Neff)</name>
    <dbReference type="NCBI Taxonomy" id="1257118"/>
    <lineage>
        <taxon>Eukaryota</taxon>
        <taxon>Amoebozoa</taxon>
        <taxon>Discosea</taxon>
        <taxon>Longamoebia</taxon>
        <taxon>Centramoebida</taxon>
        <taxon>Acanthamoebidae</taxon>
        <taxon>Acanthamoeba</taxon>
    </lineage>
</organism>
<dbReference type="Proteomes" id="UP000011083">
    <property type="component" value="Unassembled WGS sequence"/>
</dbReference>
<proteinExistence type="predicted"/>
<protein>
    <submittedName>
        <fullName evidence="3">Adaptin earbinding coat-associated protein 2 (NECAP-2) isoform 2, putative</fullName>
    </submittedName>
</protein>
<dbReference type="InterPro" id="IPR011993">
    <property type="entry name" value="PH-like_dom_sf"/>
</dbReference>
<evidence type="ECO:0000256" key="1">
    <source>
        <dbReference type="SAM" id="MobiDB-lite"/>
    </source>
</evidence>
<accession>L8GG94</accession>
<sequence length="214" mass="23706">MDDDYEETLLIINECFVYKIPPRSSAEGYRAKDWNIETFIWSGRLVIKAQGEMCVIRLEDPNTGALFGLCPVNTTGPQAVEAVLDSSRYFVLRIEDGRGHHAFIGMGFTERSEAFDFNVALQDHAKEVKRKKEMKHAQDRLAQEPALDFSLKEGQTITVNIKTPKKAAPTQDRTPVLTGGGFSTPFLPPPPGAKKKTPAAPTARAAAKPNEWGF</sequence>
<gene>
    <name evidence="3" type="ORF">ACA1_321190</name>
</gene>
<dbReference type="VEuPathDB" id="AmoebaDB:ACA1_321190"/>
<dbReference type="PANTHER" id="PTHR12847:SF9">
    <property type="entry name" value="NECAP-LIKE PROTEIN CG9132"/>
    <property type="match status" value="1"/>
</dbReference>
<dbReference type="InterPro" id="IPR012466">
    <property type="entry name" value="NECAP_PHear"/>
</dbReference>
<reference evidence="3 4" key="1">
    <citation type="journal article" date="2013" name="Genome Biol.">
        <title>Genome of Acanthamoeba castellanii highlights extensive lateral gene transfer and early evolution of tyrosine kinase signaling.</title>
        <authorList>
            <person name="Clarke M."/>
            <person name="Lohan A.J."/>
            <person name="Liu B."/>
            <person name="Lagkouvardos I."/>
            <person name="Roy S."/>
            <person name="Zafar N."/>
            <person name="Bertelli C."/>
            <person name="Schilde C."/>
            <person name="Kianianmomeni A."/>
            <person name="Burglin T.R."/>
            <person name="Frech C."/>
            <person name="Turcotte B."/>
            <person name="Kopec K.O."/>
            <person name="Synnott J.M."/>
            <person name="Choo C."/>
            <person name="Paponov I."/>
            <person name="Finkler A."/>
            <person name="Soon Heng Tan C."/>
            <person name="Hutchins A.P."/>
            <person name="Weinmeier T."/>
            <person name="Rattei T."/>
            <person name="Chu J.S."/>
            <person name="Gimenez G."/>
            <person name="Irimia M."/>
            <person name="Rigden D.J."/>
            <person name="Fitzpatrick D.A."/>
            <person name="Lorenzo-Morales J."/>
            <person name="Bateman A."/>
            <person name="Chiu C.H."/>
            <person name="Tang P."/>
            <person name="Hegemann P."/>
            <person name="Fromm H."/>
            <person name="Raoult D."/>
            <person name="Greub G."/>
            <person name="Miranda-Saavedra D."/>
            <person name="Chen N."/>
            <person name="Nash P."/>
            <person name="Ginger M.L."/>
            <person name="Horn M."/>
            <person name="Schaap P."/>
            <person name="Caler L."/>
            <person name="Loftus B."/>
        </authorList>
    </citation>
    <scope>NUCLEOTIDE SEQUENCE [LARGE SCALE GENOMIC DNA]</scope>
    <source>
        <strain evidence="3 4">Neff</strain>
    </source>
</reference>
<dbReference type="RefSeq" id="XP_004334025.1">
    <property type="nucleotide sequence ID" value="XM_004333977.1"/>
</dbReference>
<dbReference type="Gene3D" id="2.30.29.30">
    <property type="entry name" value="Pleckstrin-homology domain (PH domain)/Phosphotyrosine-binding domain (PTB)"/>
    <property type="match status" value="1"/>
</dbReference>
<dbReference type="GO" id="GO:0006897">
    <property type="term" value="P:endocytosis"/>
    <property type="evidence" value="ECO:0007669"/>
    <property type="project" value="InterPro"/>
</dbReference>
<dbReference type="SUPFAM" id="SSF50729">
    <property type="entry name" value="PH domain-like"/>
    <property type="match status" value="1"/>
</dbReference>
<dbReference type="CDD" id="cd13228">
    <property type="entry name" value="PHear_NECAP"/>
    <property type="match status" value="1"/>
</dbReference>
<dbReference type="EMBL" id="KB008139">
    <property type="protein sequence ID" value="ELR12012.1"/>
    <property type="molecule type" value="Genomic_DNA"/>
</dbReference>
<dbReference type="GeneID" id="14912489"/>
<feature type="compositionally biased region" description="Low complexity" evidence="1">
    <location>
        <begin position="198"/>
        <end position="214"/>
    </location>
</feature>
<dbReference type="PANTHER" id="PTHR12847">
    <property type="entry name" value="ATP-BINDING CASSETTE ABC TRANSPORTER-RELATED"/>
    <property type="match status" value="1"/>
</dbReference>
<dbReference type="FunFam" id="2.30.29.30:FF:000150">
    <property type="entry name" value="Adaptin ear-binding coat-associated protein"/>
    <property type="match status" value="1"/>
</dbReference>
<evidence type="ECO:0000313" key="3">
    <source>
        <dbReference type="EMBL" id="ELR12012.1"/>
    </source>
</evidence>
<dbReference type="OMA" id="LTTNRGH"/>
<dbReference type="OrthoDB" id="10265489at2759"/>
<dbReference type="STRING" id="1257118.L8GG94"/>
<dbReference type="AlphaFoldDB" id="L8GG94"/>
<name>L8GG94_ACACF</name>
<feature type="domain" description="NECAP PHear" evidence="2">
    <location>
        <begin position="5"/>
        <end position="162"/>
    </location>
</feature>
<keyword evidence="4" id="KW-1185">Reference proteome</keyword>
<dbReference type="Pfam" id="PF07933">
    <property type="entry name" value="DUF1681"/>
    <property type="match status" value="1"/>
</dbReference>
<feature type="region of interest" description="Disordered" evidence="1">
    <location>
        <begin position="165"/>
        <end position="214"/>
    </location>
</feature>
<evidence type="ECO:0000313" key="4">
    <source>
        <dbReference type="Proteomes" id="UP000011083"/>
    </source>
</evidence>
<evidence type="ECO:0000259" key="2">
    <source>
        <dbReference type="Pfam" id="PF07933"/>
    </source>
</evidence>
<dbReference type="KEGG" id="acan:ACA1_321190"/>